<evidence type="ECO:0000259" key="3">
    <source>
        <dbReference type="SMART" id="SM00893"/>
    </source>
</evidence>
<dbReference type="InterPro" id="IPR014730">
    <property type="entry name" value="ETF_a/b_N"/>
</dbReference>
<dbReference type="SMART" id="SM00893">
    <property type="entry name" value="ETF"/>
    <property type="match status" value="1"/>
</dbReference>
<protein>
    <submittedName>
        <fullName evidence="4">FAD-binding protein</fullName>
    </submittedName>
</protein>
<dbReference type="InterPro" id="IPR014729">
    <property type="entry name" value="Rossmann-like_a/b/a_fold"/>
</dbReference>
<dbReference type="SUPFAM" id="SSF52402">
    <property type="entry name" value="Adenine nucleotide alpha hydrolases-like"/>
    <property type="match status" value="1"/>
</dbReference>
<dbReference type="PANTHER" id="PTHR43153">
    <property type="entry name" value="ELECTRON TRANSFER FLAVOPROTEIN ALPHA"/>
    <property type="match status" value="1"/>
</dbReference>
<feature type="domain" description="Electron transfer flavoprotein alpha/beta-subunit N-terminal" evidence="3">
    <location>
        <begin position="3"/>
        <end position="181"/>
    </location>
</feature>
<dbReference type="Proteomes" id="UP000769617">
    <property type="component" value="Unassembled WGS sequence"/>
</dbReference>
<reference evidence="4 5" key="1">
    <citation type="submission" date="2021-07" db="EMBL/GenBank/DDBJ databases">
        <authorList>
            <person name="So Y."/>
        </authorList>
    </citation>
    <scope>NUCLEOTIDE SEQUENCE [LARGE SCALE GENOMIC DNA]</scope>
    <source>
        <strain evidence="4 5">Y3S6</strain>
    </source>
</reference>
<proteinExistence type="inferred from homology"/>
<dbReference type="InterPro" id="IPR014731">
    <property type="entry name" value="ETF_asu_C"/>
</dbReference>
<keyword evidence="2" id="KW-0813">Transport</keyword>
<evidence type="ECO:0000256" key="1">
    <source>
        <dbReference type="ARBA" id="ARBA00005817"/>
    </source>
</evidence>
<gene>
    <name evidence="4" type="ORF">KPL81_20535</name>
</gene>
<dbReference type="RefSeq" id="WP_219793715.1">
    <property type="nucleotide sequence ID" value="NZ_JAHYCA010000012.1"/>
</dbReference>
<dbReference type="PANTHER" id="PTHR43153:SF1">
    <property type="entry name" value="ELECTRON TRANSFER FLAVOPROTEIN SUBUNIT ALPHA, MITOCHONDRIAL"/>
    <property type="match status" value="1"/>
</dbReference>
<keyword evidence="2" id="KW-0249">Electron transport</keyword>
<dbReference type="InterPro" id="IPR033947">
    <property type="entry name" value="ETF_alpha_N"/>
</dbReference>
<keyword evidence="5" id="KW-1185">Reference proteome</keyword>
<dbReference type="SUPFAM" id="SSF52467">
    <property type="entry name" value="DHS-like NAD/FAD-binding domain"/>
    <property type="match status" value="1"/>
</dbReference>
<sequence length="250" mass="25247">MSVLVLAEHHDGQLAGATAHVVAAAKAIGGDIDVLVAGENVGAVAEAAAKLDGVSKVRVADHATYAHQLAEPLGALLVELAGDYSHVLAAASTTGKNVLPRVAALKDVSQLSEILEVVDGDTFKRPIYAGNAIATVKSADSLKVITVRTTAFDAVAEGGSASVESVDFVAENGQSTFLKQELAQSDRPELGGARVVISGGRGMGSGENFKLLDGIADKLGAAIGASRAAVDAGFVPNDMQVGQTGKIVAP</sequence>
<dbReference type="Gene3D" id="3.40.50.1220">
    <property type="entry name" value="TPP-binding domain"/>
    <property type="match status" value="1"/>
</dbReference>
<dbReference type="Gene3D" id="3.40.50.620">
    <property type="entry name" value="HUPs"/>
    <property type="match status" value="1"/>
</dbReference>
<dbReference type="InterPro" id="IPR029035">
    <property type="entry name" value="DHS-like_NAD/FAD-binding_dom"/>
</dbReference>
<accession>A0ABS6ZWV5</accession>
<dbReference type="InterPro" id="IPR001308">
    <property type="entry name" value="ETF_a/FixB"/>
</dbReference>
<evidence type="ECO:0000313" key="4">
    <source>
        <dbReference type="EMBL" id="MBW6393545.1"/>
    </source>
</evidence>
<comment type="similarity">
    <text evidence="1">Belongs to the ETF alpha-subunit/FixB family.</text>
</comment>
<dbReference type="Pfam" id="PF01012">
    <property type="entry name" value="ETF"/>
    <property type="match status" value="1"/>
</dbReference>
<dbReference type="CDD" id="cd01715">
    <property type="entry name" value="ETF_alpha"/>
    <property type="match status" value="1"/>
</dbReference>
<comment type="caution">
    <text evidence="4">The sequence shown here is derived from an EMBL/GenBank/DDBJ whole genome shotgun (WGS) entry which is preliminary data.</text>
</comment>
<organism evidence="4 5">
    <name type="scientific">Billgrantia antri</name>
    <dbReference type="NCBI Taxonomy" id="2846777"/>
    <lineage>
        <taxon>Bacteria</taxon>
        <taxon>Pseudomonadati</taxon>
        <taxon>Pseudomonadota</taxon>
        <taxon>Gammaproteobacteria</taxon>
        <taxon>Oceanospirillales</taxon>
        <taxon>Halomonadaceae</taxon>
        <taxon>Billgrantia</taxon>
    </lineage>
</organism>
<name>A0ABS6ZWV5_9GAMM</name>
<feature type="non-terminal residue" evidence="4">
    <location>
        <position position="250"/>
    </location>
</feature>
<dbReference type="PIRSF" id="PIRSF000089">
    <property type="entry name" value="Electra_flavoP_a"/>
    <property type="match status" value="1"/>
</dbReference>
<dbReference type="EMBL" id="JAHYCA010000012">
    <property type="protein sequence ID" value="MBW6393545.1"/>
    <property type="molecule type" value="Genomic_DNA"/>
</dbReference>
<dbReference type="Pfam" id="PF00766">
    <property type="entry name" value="ETF_alpha"/>
    <property type="match status" value="1"/>
</dbReference>
<evidence type="ECO:0000256" key="2">
    <source>
        <dbReference type="ARBA" id="ARBA00022982"/>
    </source>
</evidence>
<evidence type="ECO:0000313" key="5">
    <source>
        <dbReference type="Proteomes" id="UP000769617"/>
    </source>
</evidence>